<name>A0A1A7RDG4_9GAMM</name>
<comment type="caution">
    <text evidence="2">The sequence shown here is derived from an EMBL/GenBank/DDBJ whole genome shotgun (WGS) entry which is preliminary data.</text>
</comment>
<feature type="chain" id="PRO_5008510468" description="TonB C-terminal domain-containing protein" evidence="1">
    <location>
        <begin position="27"/>
        <end position="158"/>
    </location>
</feature>
<evidence type="ECO:0000256" key="1">
    <source>
        <dbReference type="SAM" id="SignalP"/>
    </source>
</evidence>
<organism evidence="2 3">
    <name type="scientific">Acinetobacter gandensis</name>
    <dbReference type="NCBI Taxonomy" id="1443941"/>
    <lineage>
        <taxon>Bacteria</taxon>
        <taxon>Pseudomonadati</taxon>
        <taxon>Pseudomonadota</taxon>
        <taxon>Gammaproteobacteria</taxon>
        <taxon>Moraxellales</taxon>
        <taxon>Moraxellaceae</taxon>
        <taxon>Acinetobacter</taxon>
    </lineage>
</organism>
<proteinExistence type="predicted"/>
<gene>
    <name evidence="2" type="ORF">A9J31_13235</name>
</gene>
<dbReference type="EMBL" id="LZDS01000006">
    <property type="protein sequence ID" value="OBX29478.1"/>
    <property type="molecule type" value="Genomic_DNA"/>
</dbReference>
<evidence type="ECO:0000313" key="3">
    <source>
        <dbReference type="Proteomes" id="UP000185753"/>
    </source>
</evidence>
<evidence type="ECO:0008006" key="4">
    <source>
        <dbReference type="Google" id="ProtNLM"/>
    </source>
</evidence>
<sequence length="158" mass="17988">MFKRRIKYHIFIVLYVSTLCISAAWAETNLDRTKDTRVSELLKLLKTPVAEYEPTRVADVVDPKLKRKKYVVSWVNAPLYKGSLIEKKDYKHPVKIELTVIASTGYIGSSKIIASSGSKSFDLKVQKSLLVARLEPIPMVDKNLSYTVEHEFSMTPPQ</sequence>
<protein>
    <recommendedName>
        <fullName evidence="4">TonB C-terminal domain-containing protein</fullName>
    </recommendedName>
</protein>
<keyword evidence="1" id="KW-0732">Signal</keyword>
<dbReference type="STRING" id="1443941.A9J31_13235"/>
<reference evidence="3" key="1">
    <citation type="submission" date="2016-06" db="EMBL/GenBank/DDBJ databases">
        <authorList>
            <person name="Radolfova-Krizova L."/>
            <person name="Nemec A."/>
        </authorList>
    </citation>
    <scope>NUCLEOTIDE SEQUENCE [LARGE SCALE GENOMIC DNA]</scope>
    <source>
        <strain evidence="3">ANC 4275</strain>
    </source>
</reference>
<feature type="signal peptide" evidence="1">
    <location>
        <begin position="1"/>
        <end position="26"/>
    </location>
</feature>
<dbReference type="Proteomes" id="UP000185753">
    <property type="component" value="Unassembled WGS sequence"/>
</dbReference>
<dbReference type="RefSeq" id="WP_067762608.1">
    <property type="nucleotide sequence ID" value="NZ_LZDS01000006.1"/>
</dbReference>
<evidence type="ECO:0000313" key="2">
    <source>
        <dbReference type="EMBL" id="OBX29478.1"/>
    </source>
</evidence>
<dbReference type="OrthoDB" id="6713265at2"/>
<dbReference type="AlphaFoldDB" id="A0A1A7RDG4"/>
<keyword evidence="3" id="KW-1185">Reference proteome</keyword>
<accession>A0A1A7RDG4</accession>